<dbReference type="Pfam" id="PF00854">
    <property type="entry name" value="PTR2"/>
    <property type="match status" value="1"/>
</dbReference>
<dbReference type="InterPro" id="IPR000109">
    <property type="entry name" value="POT_fam"/>
</dbReference>
<keyword evidence="4" id="KW-1133">Transmembrane helix</keyword>
<proteinExistence type="inferred from homology"/>
<name>A0A444ZMC0_ARAHY</name>
<gene>
    <name evidence="6" type="ORF">Ahy_B04g072054</name>
</gene>
<evidence type="ECO:0000256" key="4">
    <source>
        <dbReference type="ARBA" id="ARBA00022989"/>
    </source>
</evidence>
<accession>A0A444ZMC0</accession>
<evidence type="ECO:0000313" key="6">
    <source>
        <dbReference type="EMBL" id="RYR15313.1"/>
    </source>
</evidence>
<dbReference type="EMBL" id="SDMP01000014">
    <property type="protein sequence ID" value="RYR15313.1"/>
    <property type="molecule type" value="Genomic_DNA"/>
</dbReference>
<protein>
    <submittedName>
        <fullName evidence="6">Uncharacterized protein</fullName>
    </submittedName>
</protein>
<dbReference type="GO" id="GO:0016020">
    <property type="term" value="C:membrane"/>
    <property type="evidence" value="ECO:0007669"/>
    <property type="project" value="UniProtKB-SubCell"/>
</dbReference>
<dbReference type="GO" id="GO:0022857">
    <property type="term" value="F:transmembrane transporter activity"/>
    <property type="evidence" value="ECO:0007669"/>
    <property type="project" value="InterPro"/>
</dbReference>
<dbReference type="AlphaFoldDB" id="A0A444ZMC0"/>
<dbReference type="InterPro" id="IPR036259">
    <property type="entry name" value="MFS_trans_sf"/>
</dbReference>
<organism evidence="6 7">
    <name type="scientific">Arachis hypogaea</name>
    <name type="common">Peanut</name>
    <dbReference type="NCBI Taxonomy" id="3818"/>
    <lineage>
        <taxon>Eukaryota</taxon>
        <taxon>Viridiplantae</taxon>
        <taxon>Streptophyta</taxon>
        <taxon>Embryophyta</taxon>
        <taxon>Tracheophyta</taxon>
        <taxon>Spermatophyta</taxon>
        <taxon>Magnoliopsida</taxon>
        <taxon>eudicotyledons</taxon>
        <taxon>Gunneridae</taxon>
        <taxon>Pentapetalae</taxon>
        <taxon>rosids</taxon>
        <taxon>fabids</taxon>
        <taxon>Fabales</taxon>
        <taxon>Fabaceae</taxon>
        <taxon>Papilionoideae</taxon>
        <taxon>50 kb inversion clade</taxon>
        <taxon>dalbergioids sensu lato</taxon>
        <taxon>Dalbergieae</taxon>
        <taxon>Pterocarpus clade</taxon>
        <taxon>Arachis</taxon>
    </lineage>
</organism>
<keyword evidence="3" id="KW-0812">Transmembrane</keyword>
<evidence type="ECO:0000256" key="2">
    <source>
        <dbReference type="ARBA" id="ARBA00005982"/>
    </source>
</evidence>
<comment type="similarity">
    <text evidence="2">Belongs to the major facilitator superfamily. Proton-dependent oligopeptide transporter (POT/PTR) (TC 2.A.17) family.</text>
</comment>
<dbReference type="Proteomes" id="UP000289738">
    <property type="component" value="Chromosome B04"/>
</dbReference>
<keyword evidence="5" id="KW-0472">Membrane</keyword>
<evidence type="ECO:0000313" key="7">
    <source>
        <dbReference type="Proteomes" id="UP000289738"/>
    </source>
</evidence>
<evidence type="ECO:0000256" key="1">
    <source>
        <dbReference type="ARBA" id="ARBA00004141"/>
    </source>
</evidence>
<reference evidence="6 7" key="1">
    <citation type="submission" date="2019-01" db="EMBL/GenBank/DDBJ databases">
        <title>Sequencing of cultivated peanut Arachis hypogaea provides insights into genome evolution and oil improvement.</title>
        <authorList>
            <person name="Chen X."/>
        </authorList>
    </citation>
    <scope>NUCLEOTIDE SEQUENCE [LARGE SCALE GENOMIC DNA]</scope>
    <source>
        <strain evidence="7">cv. Fuhuasheng</strain>
        <tissue evidence="6">Leaves</tissue>
    </source>
</reference>
<evidence type="ECO:0000256" key="5">
    <source>
        <dbReference type="ARBA" id="ARBA00023136"/>
    </source>
</evidence>
<comment type="subcellular location">
    <subcellularLocation>
        <location evidence="1">Membrane</location>
        <topology evidence="1">Multi-pass membrane protein</topology>
    </subcellularLocation>
</comment>
<evidence type="ECO:0000256" key="3">
    <source>
        <dbReference type="ARBA" id="ARBA00022692"/>
    </source>
</evidence>
<sequence length="172" mass="19857">MSCVKNLIYNNLFNDQISKSLPHHFKESLESKFTDQRSVITFCQRIRAGLVLSVLNMVVSGFAETKRIGVCIQHNLMENPKPYVPISIWWLLPHYVISGTSDALTVIEFQELYYNQMQEGMRSLGAAALSVIFELRSFVNNEIIVILVAISSRFEDKWMQNNLNKANLHHFY</sequence>
<dbReference type="Gene3D" id="1.20.1250.20">
    <property type="entry name" value="MFS general substrate transporter like domains"/>
    <property type="match status" value="1"/>
</dbReference>
<comment type="caution">
    <text evidence="6">The sequence shown here is derived from an EMBL/GenBank/DDBJ whole genome shotgun (WGS) entry which is preliminary data.</text>
</comment>
<keyword evidence="7" id="KW-1185">Reference proteome</keyword>
<dbReference type="PANTHER" id="PTHR11654">
    <property type="entry name" value="OLIGOPEPTIDE TRANSPORTER-RELATED"/>
    <property type="match status" value="1"/>
</dbReference>